<organism evidence="1 2">
    <name type="scientific">Naganishia cerealis</name>
    <dbReference type="NCBI Taxonomy" id="610337"/>
    <lineage>
        <taxon>Eukaryota</taxon>
        <taxon>Fungi</taxon>
        <taxon>Dikarya</taxon>
        <taxon>Basidiomycota</taxon>
        <taxon>Agaricomycotina</taxon>
        <taxon>Tremellomycetes</taxon>
        <taxon>Filobasidiales</taxon>
        <taxon>Filobasidiaceae</taxon>
        <taxon>Naganishia</taxon>
    </lineage>
</organism>
<dbReference type="EMBL" id="JASBWR010000011">
    <property type="protein sequence ID" value="KAJ9110662.1"/>
    <property type="molecule type" value="Genomic_DNA"/>
</dbReference>
<protein>
    <submittedName>
        <fullName evidence="1">Uncharacterized protein</fullName>
    </submittedName>
</protein>
<proteinExistence type="predicted"/>
<reference evidence="1" key="1">
    <citation type="submission" date="2023-04" db="EMBL/GenBank/DDBJ databases">
        <title>Draft Genome sequencing of Naganishia species isolated from polar environments using Oxford Nanopore Technology.</title>
        <authorList>
            <person name="Leo P."/>
            <person name="Venkateswaran K."/>
        </authorList>
    </citation>
    <scope>NUCLEOTIDE SEQUENCE</scope>
    <source>
        <strain evidence="1">MNA-CCFEE 5261</strain>
    </source>
</reference>
<dbReference type="Proteomes" id="UP001241377">
    <property type="component" value="Unassembled WGS sequence"/>
</dbReference>
<gene>
    <name evidence="1" type="ORF">QFC19_001491</name>
</gene>
<sequence>MQPRSDHPFDVIGWLRLELIKNLVEEQPLGAQVLNAAAKSHAQGLHAASRTAVPVAATHTALQRLASSSARTQASIQAGSSTRHSSSPIGKAATPLGKRISSGTGSPAASSSTLPNPGDPTRSATPKSTKRRQVIASQDLRSNPPPTRGPLLQCIAYSTAERYDLDRLAKQLRELNVKWSTVLEEASNTGALGAPGISASSDQAIVISDWNTTNVLEDTTYEDRDHYEAATDFSHPELLNTTSGGSSSPSTSTKHRALASFDQGQNGEIWVFRSGSFVTWGLTPAEGRRFMREVIRNSAAVIEVGTLRFDRVQTEEVDFVVDPTEETRIKGNLILLGRAPELQTFTPSTTYAALLTRYTLSLSLARSSALSALEAKLDAHLESVSRVPHMLEVWGKQPLGRKEVIRKIGELMVLREAVNFRGGGLEDTPEIYWSEPHLEAYFDAVSTEFEMKERIDTINQKIDYASEVQSTLRALLTEASGHRMELIIIALIAVEVVFVLVREGGELSHKIGELFESLITPITAANDMASRDAAAGELSGLPIEGEDVRVKQREPRLV</sequence>
<evidence type="ECO:0000313" key="2">
    <source>
        <dbReference type="Proteomes" id="UP001241377"/>
    </source>
</evidence>
<accession>A0ACC2WG74</accession>
<evidence type="ECO:0000313" key="1">
    <source>
        <dbReference type="EMBL" id="KAJ9110662.1"/>
    </source>
</evidence>
<comment type="caution">
    <text evidence="1">The sequence shown here is derived from an EMBL/GenBank/DDBJ whole genome shotgun (WGS) entry which is preliminary data.</text>
</comment>
<keyword evidence="2" id="KW-1185">Reference proteome</keyword>
<name>A0ACC2WG74_9TREE</name>